<feature type="region of interest" description="Disordered" evidence="1">
    <location>
        <begin position="88"/>
        <end position="142"/>
    </location>
</feature>
<dbReference type="SUPFAM" id="SSF54106">
    <property type="entry name" value="LysM domain"/>
    <property type="match status" value="1"/>
</dbReference>
<dbReference type="InterPro" id="IPR013731">
    <property type="entry name" value="OapA_N"/>
</dbReference>
<dbReference type="CDD" id="cd00118">
    <property type="entry name" value="LysM"/>
    <property type="match status" value="1"/>
</dbReference>
<dbReference type="OrthoDB" id="6398769at2"/>
<dbReference type="InterPro" id="IPR007340">
    <property type="entry name" value="LysM_Opacity-associatedA"/>
</dbReference>
<dbReference type="InterPro" id="IPR036779">
    <property type="entry name" value="LysM_dom_sf"/>
</dbReference>
<dbReference type="GO" id="GO:0042834">
    <property type="term" value="F:peptidoglycan binding"/>
    <property type="evidence" value="ECO:0007669"/>
    <property type="project" value="InterPro"/>
</dbReference>
<dbReference type="RefSeq" id="WP_129122176.1">
    <property type="nucleotide sequence ID" value="NZ_PEIB01000010.1"/>
</dbReference>
<dbReference type="AlphaFoldDB" id="A0A4Q0YQF2"/>
<dbReference type="PROSITE" id="PS51782">
    <property type="entry name" value="LYSM"/>
    <property type="match status" value="1"/>
</dbReference>
<dbReference type="Gene3D" id="3.10.450.350">
    <property type="match status" value="1"/>
</dbReference>
<feature type="compositionally biased region" description="Basic residues" evidence="1">
    <location>
        <begin position="12"/>
        <end position="21"/>
    </location>
</feature>
<sequence>MSRITAGERISGKKKAKRKQTKNLSEFRALLTESLSTLKTKMPVWKEQGLLFWQRLPMPHRIGLMTASAVLLLLLFLPWGNDEVMPSAEHVTESASSGERKSVPIGNLSSNETDETRTKSVAKNTDVQSNKGPVAEKPNRPVKASGAIAHAIKDGDTLSNIFRRYDLSLPDLYAMIKVQGKGEPLSQIKPGQELRMQSDDQGRVVQMKVVALSGDSVTFKRQADGSFRRL</sequence>
<accession>A0A4Q0YQF2</accession>
<evidence type="ECO:0000313" key="3">
    <source>
        <dbReference type="EMBL" id="RXJ73340.1"/>
    </source>
</evidence>
<evidence type="ECO:0000256" key="1">
    <source>
        <dbReference type="SAM" id="MobiDB-lite"/>
    </source>
</evidence>
<dbReference type="Proteomes" id="UP000290287">
    <property type="component" value="Unassembled WGS sequence"/>
</dbReference>
<feature type="region of interest" description="Disordered" evidence="1">
    <location>
        <begin position="1"/>
        <end position="22"/>
    </location>
</feature>
<dbReference type="Pfam" id="PF04225">
    <property type="entry name" value="LysM_OapA"/>
    <property type="match status" value="1"/>
</dbReference>
<proteinExistence type="predicted"/>
<dbReference type="InterPro" id="IPR018392">
    <property type="entry name" value="LysM"/>
</dbReference>
<evidence type="ECO:0000259" key="2">
    <source>
        <dbReference type="PROSITE" id="PS51782"/>
    </source>
</evidence>
<keyword evidence="4" id="KW-1185">Reference proteome</keyword>
<comment type="caution">
    <text evidence="3">The sequence shown here is derived from an EMBL/GenBank/DDBJ whole genome shotgun (WGS) entry which is preliminary data.</text>
</comment>
<gene>
    <name evidence="3" type="ORF">CS022_10200</name>
</gene>
<name>A0A4Q0YQF2_9GAMM</name>
<feature type="compositionally biased region" description="Polar residues" evidence="1">
    <location>
        <begin position="119"/>
        <end position="131"/>
    </location>
</feature>
<reference evidence="3 4" key="1">
    <citation type="submission" date="2017-10" db="EMBL/GenBank/DDBJ databases">
        <title>Nyctiphanis sp. nov., isolated from the stomach of the euphausiid Nyctiphanes simplex (Hansen, 1911) in the Gulf of California.</title>
        <authorList>
            <person name="Gomez-Gil B."/>
            <person name="Aguilar-Mendez M."/>
            <person name="Lopez-Cortes A."/>
            <person name="Gomez-Gutierrez J."/>
            <person name="Roque A."/>
            <person name="Lang E."/>
            <person name="Gonzalez-Castillo A."/>
        </authorList>
    </citation>
    <scope>NUCLEOTIDE SEQUENCE [LARGE SCALE GENOMIC DNA]</scope>
    <source>
        <strain evidence="3 4">CAIM 600</strain>
    </source>
</reference>
<organism evidence="3 4">
    <name type="scientific">Veronia nyctiphanis</name>
    <dbReference type="NCBI Taxonomy" id="1278244"/>
    <lineage>
        <taxon>Bacteria</taxon>
        <taxon>Pseudomonadati</taxon>
        <taxon>Pseudomonadota</taxon>
        <taxon>Gammaproteobacteria</taxon>
        <taxon>Vibrionales</taxon>
        <taxon>Vibrionaceae</taxon>
        <taxon>Veronia</taxon>
    </lineage>
</organism>
<evidence type="ECO:0000313" key="4">
    <source>
        <dbReference type="Proteomes" id="UP000290287"/>
    </source>
</evidence>
<feature type="domain" description="LysM" evidence="2">
    <location>
        <begin position="148"/>
        <end position="196"/>
    </location>
</feature>
<protein>
    <recommendedName>
        <fullName evidence="2">LysM domain-containing protein</fullName>
    </recommendedName>
</protein>
<dbReference type="EMBL" id="PEIB01000010">
    <property type="protein sequence ID" value="RXJ73340.1"/>
    <property type="molecule type" value="Genomic_DNA"/>
</dbReference>
<dbReference type="Pfam" id="PF08525">
    <property type="entry name" value="OapA_N"/>
    <property type="match status" value="1"/>
</dbReference>